<dbReference type="GO" id="GO:0022857">
    <property type="term" value="F:transmembrane transporter activity"/>
    <property type="evidence" value="ECO:0007669"/>
    <property type="project" value="InterPro"/>
</dbReference>
<keyword evidence="2" id="KW-0813">Transport</keyword>
<dbReference type="RefSeq" id="WP_322458724.1">
    <property type="nucleotide sequence ID" value="NZ_WNVC01000328.1"/>
</dbReference>
<protein>
    <submittedName>
        <fullName evidence="8">MFS transporter</fullName>
    </submittedName>
</protein>
<evidence type="ECO:0000259" key="7">
    <source>
        <dbReference type="PROSITE" id="PS50850"/>
    </source>
</evidence>
<evidence type="ECO:0000313" key="9">
    <source>
        <dbReference type="Proteomes" id="UP001291306"/>
    </source>
</evidence>
<keyword evidence="5 6" id="KW-0472">Membrane</keyword>
<dbReference type="GO" id="GO:0005886">
    <property type="term" value="C:plasma membrane"/>
    <property type="evidence" value="ECO:0007669"/>
    <property type="project" value="UniProtKB-SubCell"/>
</dbReference>
<evidence type="ECO:0000256" key="5">
    <source>
        <dbReference type="ARBA" id="ARBA00023136"/>
    </source>
</evidence>
<dbReference type="PROSITE" id="PS50850">
    <property type="entry name" value="MFS"/>
    <property type="match status" value="1"/>
</dbReference>
<dbReference type="PANTHER" id="PTHR23531">
    <property type="entry name" value="QUINOLENE RESISTANCE PROTEIN NORA"/>
    <property type="match status" value="1"/>
</dbReference>
<dbReference type="Proteomes" id="UP001291306">
    <property type="component" value="Unassembled WGS sequence"/>
</dbReference>
<dbReference type="EMBL" id="WNVC01000328">
    <property type="protein sequence ID" value="MDZ5000447.1"/>
    <property type="molecule type" value="Genomic_DNA"/>
</dbReference>
<dbReference type="AlphaFoldDB" id="A0AAW9IHH1"/>
<name>A0AAW9IHH1_CLOPF</name>
<dbReference type="SUPFAM" id="SSF103473">
    <property type="entry name" value="MFS general substrate transporter"/>
    <property type="match status" value="1"/>
</dbReference>
<gene>
    <name evidence="8" type="ORF">GNF79_15505</name>
</gene>
<organism evidence="8 9">
    <name type="scientific">Clostridium perfringens</name>
    <dbReference type="NCBI Taxonomy" id="1502"/>
    <lineage>
        <taxon>Bacteria</taxon>
        <taxon>Bacillati</taxon>
        <taxon>Bacillota</taxon>
        <taxon>Clostridia</taxon>
        <taxon>Eubacteriales</taxon>
        <taxon>Clostridiaceae</taxon>
        <taxon>Clostridium</taxon>
    </lineage>
</organism>
<sequence length="75" mass="8473">MERLWTKSYIKLTITALLLFSGFYLLMPTLPMFIKELGGSESQVGFIIGVFTISAVIIRPLIGGLMDKYGRRVFI</sequence>
<reference evidence="8" key="1">
    <citation type="submission" date="2019-11" db="EMBL/GenBank/DDBJ databases">
        <title>Characterization of Clostridium perfringens isolates from swine manure treated agricultural soils.</title>
        <authorList>
            <person name="Wushke S.T."/>
        </authorList>
    </citation>
    <scope>NUCLEOTIDE SEQUENCE</scope>
    <source>
        <strain evidence="8">X26</strain>
    </source>
</reference>
<dbReference type="Pfam" id="PF07690">
    <property type="entry name" value="MFS_1"/>
    <property type="match status" value="1"/>
</dbReference>
<proteinExistence type="predicted"/>
<evidence type="ECO:0000256" key="6">
    <source>
        <dbReference type="SAM" id="Phobius"/>
    </source>
</evidence>
<evidence type="ECO:0000256" key="2">
    <source>
        <dbReference type="ARBA" id="ARBA00022448"/>
    </source>
</evidence>
<feature type="domain" description="Major facilitator superfamily (MFS) profile" evidence="7">
    <location>
        <begin position="8"/>
        <end position="75"/>
    </location>
</feature>
<dbReference type="InterPro" id="IPR052714">
    <property type="entry name" value="MFS_Exporter"/>
</dbReference>
<comment type="subcellular location">
    <subcellularLocation>
        <location evidence="1">Cell membrane</location>
        <topology evidence="1">Multi-pass membrane protein</topology>
    </subcellularLocation>
</comment>
<accession>A0AAW9IHH1</accession>
<feature type="non-terminal residue" evidence="8">
    <location>
        <position position="75"/>
    </location>
</feature>
<evidence type="ECO:0000256" key="4">
    <source>
        <dbReference type="ARBA" id="ARBA00022989"/>
    </source>
</evidence>
<evidence type="ECO:0000256" key="1">
    <source>
        <dbReference type="ARBA" id="ARBA00004651"/>
    </source>
</evidence>
<comment type="caution">
    <text evidence="8">The sequence shown here is derived from an EMBL/GenBank/DDBJ whole genome shotgun (WGS) entry which is preliminary data.</text>
</comment>
<evidence type="ECO:0000256" key="3">
    <source>
        <dbReference type="ARBA" id="ARBA00022692"/>
    </source>
</evidence>
<dbReference type="PANTHER" id="PTHR23531:SF2">
    <property type="entry name" value="PERMEASE"/>
    <property type="match status" value="1"/>
</dbReference>
<evidence type="ECO:0000313" key="8">
    <source>
        <dbReference type="EMBL" id="MDZ5000447.1"/>
    </source>
</evidence>
<dbReference type="InterPro" id="IPR036259">
    <property type="entry name" value="MFS_trans_sf"/>
</dbReference>
<keyword evidence="4 6" id="KW-1133">Transmembrane helix</keyword>
<feature type="transmembrane region" description="Helical" evidence="6">
    <location>
        <begin position="46"/>
        <end position="66"/>
    </location>
</feature>
<dbReference type="InterPro" id="IPR020846">
    <property type="entry name" value="MFS_dom"/>
</dbReference>
<keyword evidence="3 6" id="KW-0812">Transmembrane</keyword>
<dbReference type="InterPro" id="IPR011701">
    <property type="entry name" value="MFS"/>
</dbReference>
<feature type="transmembrane region" description="Helical" evidence="6">
    <location>
        <begin position="12"/>
        <end position="34"/>
    </location>
</feature>
<dbReference type="Gene3D" id="1.20.1250.20">
    <property type="entry name" value="MFS general substrate transporter like domains"/>
    <property type="match status" value="1"/>
</dbReference>